<organism evidence="1 2">
    <name type="scientific">Sporosarcina gallistercoris</name>
    <dbReference type="NCBI Taxonomy" id="2762245"/>
    <lineage>
        <taxon>Bacteria</taxon>
        <taxon>Bacillati</taxon>
        <taxon>Bacillota</taxon>
        <taxon>Bacilli</taxon>
        <taxon>Bacillales</taxon>
        <taxon>Caryophanaceae</taxon>
        <taxon>Sporosarcina</taxon>
    </lineage>
</organism>
<dbReference type="RefSeq" id="WP_191688839.1">
    <property type="nucleotide sequence ID" value="NZ_JACSQY010000002.1"/>
</dbReference>
<sequence length="131" mass="15098">MKKISRWGFMYVVLVFLIALSIHNAMHHPMDYEVVEISNLPSGVKQGMKESNRQQAFSTFEHGDHTYVVYHLNESNSYSSLDLKAHKRFSQPIITATITHAVDDPLVESEKAIKLKESSDKEFKFQVVDER</sequence>
<evidence type="ECO:0000313" key="2">
    <source>
        <dbReference type="Proteomes" id="UP000659496"/>
    </source>
</evidence>
<keyword evidence="2" id="KW-1185">Reference proteome</keyword>
<dbReference type="EMBL" id="JACSQY010000002">
    <property type="protein sequence ID" value="MBD7907715.1"/>
    <property type="molecule type" value="Genomic_DNA"/>
</dbReference>
<gene>
    <name evidence="1" type="ORF">H9659_05110</name>
</gene>
<evidence type="ECO:0000313" key="1">
    <source>
        <dbReference type="EMBL" id="MBD7907715.1"/>
    </source>
</evidence>
<protein>
    <recommendedName>
        <fullName evidence="3">DUF1093 domain-containing protein</fullName>
    </recommendedName>
</protein>
<reference evidence="1 2" key="1">
    <citation type="submission" date="2020-08" db="EMBL/GenBank/DDBJ databases">
        <title>A Genomic Blueprint of the Chicken Gut Microbiome.</title>
        <authorList>
            <person name="Gilroy R."/>
            <person name="Ravi A."/>
            <person name="Getino M."/>
            <person name="Pursley I."/>
            <person name="Horton D.L."/>
            <person name="Alikhan N.-F."/>
            <person name="Baker D."/>
            <person name="Gharbi K."/>
            <person name="Hall N."/>
            <person name="Watson M."/>
            <person name="Adriaenssens E.M."/>
            <person name="Foster-Nyarko E."/>
            <person name="Jarju S."/>
            <person name="Secka A."/>
            <person name="Antonio M."/>
            <person name="Oren A."/>
            <person name="Chaudhuri R."/>
            <person name="La Ragione R.M."/>
            <person name="Hildebrand F."/>
            <person name="Pallen M.J."/>
        </authorList>
    </citation>
    <scope>NUCLEOTIDE SEQUENCE [LARGE SCALE GENOMIC DNA]</scope>
    <source>
        <strain evidence="1 2">Sa3CUA8</strain>
    </source>
</reference>
<name>A0ABR8PHS6_9BACL</name>
<proteinExistence type="predicted"/>
<accession>A0ABR8PHS6</accession>
<evidence type="ECO:0008006" key="3">
    <source>
        <dbReference type="Google" id="ProtNLM"/>
    </source>
</evidence>
<comment type="caution">
    <text evidence="1">The sequence shown here is derived from an EMBL/GenBank/DDBJ whole genome shotgun (WGS) entry which is preliminary data.</text>
</comment>
<dbReference type="Proteomes" id="UP000659496">
    <property type="component" value="Unassembled WGS sequence"/>
</dbReference>